<name>A0AAV2D4M5_9ROSI</name>
<organism evidence="1 2">
    <name type="scientific">Linum trigynum</name>
    <dbReference type="NCBI Taxonomy" id="586398"/>
    <lineage>
        <taxon>Eukaryota</taxon>
        <taxon>Viridiplantae</taxon>
        <taxon>Streptophyta</taxon>
        <taxon>Embryophyta</taxon>
        <taxon>Tracheophyta</taxon>
        <taxon>Spermatophyta</taxon>
        <taxon>Magnoliopsida</taxon>
        <taxon>eudicotyledons</taxon>
        <taxon>Gunneridae</taxon>
        <taxon>Pentapetalae</taxon>
        <taxon>rosids</taxon>
        <taxon>fabids</taxon>
        <taxon>Malpighiales</taxon>
        <taxon>Linaceae</taxon>
        <taxon>Linum</taxon>
    </lineage>
</organism>
<accession>A0AAV2D4M5</accession>
<protein>
    <submittedName>
        <fullName evidence="1">Uncharacterized protein</fullName>
    </submittedName>
</protein>
<reference evidence="1 2" key="1">
    <citation type="submission" date="2024-04" db="EMBL/GenBank/DDBJ databases">
        <authorList>
            <person name="Fracassetti M."/>
        </authorList>
    </citation>
    <scope>NUCLEOTIDE SEQUENCE [LARGE SCALE GENOMIC DNA]</scope>
</reference>
<evidence type="ECO:0000313" key="1">
    <source>
        <dbReference type="EMBL" id="CAL1367277.1"/>
    </source>
</evidence>
<dbReference type="Proteomes" id="UP001497516">
    <property type="component" value="Chromosome 2"/>
</dbReference>
<evidence type="ECO:0000313" key="2">
    <source>
        <dbReference type="Proteomes" id="UP001497516"/>
    </source>
</evidence>
<gene>
    <name evidence="1" type="ORF">LTRI10_LOCUS11031</name>
</gene>
<dbReference type="EMBL" id="OZ034815">
    <property type="protein sequence ID" value="CAL1367277.1"/>
    <property type="molecule type" value="Genomic_DNA"/>
</dbReference>
<keyword evidence="2" id="KW-1185">Reference proteome</keyword>
<proteinExistence type="predicted"/>
<sequence>MITQISNASVHITTVISHVAGAQSSPTSSLSSQSTIKVAVVVDRPSPPRSRIPDSRFHHCHPPSCRCRSSHQKVQSVRFEICTVEEK</sequence>
<dbReference type="AlphaFoldDB" id="A0AAV2D4M5"/>